<dbReference type="Pfam" id="PF04542">
    <property type="entry name" value="Sigma70_r2"/>
    <property type="match status" value="1"/>
</dbReference>
<dbReference type="GO" id="GO:0003677">
    <property type="term" value="F:DNA binding"/>
    <property type="evidence" value="ECO:0007669"/>
    <property type="project" value="InterPro"/>
</dbReference>
<feature type="domain" description="RNA polymerase sigma-70 region 2" evidence="6">
    <location>
        <begin position="41"/>
        <end position="109"/>
    </location>
</feature>
<dbReference type="GO" id="GO:0016987">
    <property type="term" value="F:sigma factor activity"/>
    <property type="evidence" value="ECO:0007669"/>
    <property type="project" value="UniProtKB-KW"/>
</dbReference>
<proteinExistence type="inferred from homology"/>
<dbReference type="Gene3D" id="1.10.10.10">
    <property type="entry name" value="Winged helix-like DNA-binding domain superfamily/Winged helix DNA-binding domain"/>
    <property type="match status" value="1"/>
</dbReference>
<comment type="similarity">
    <text evidence="1">Belongs to the sigma-70 factor family. ECF subfamily.</text>
</comment>
<evidence type="ECO:0000256" key="5">
    <source>
        <dbReference type="SAM" id="MobiDB-lite"/>
    </source>
</evidence>
<organism evidence="8 9">
    <name type="scientific">Posidoniimonas corsicana</name>
    <dbReference type="NCBI Taxonomy" id="1938618"/>
    <lineage>
        <taxon>Bacteria</taxon>
        <taxon>Pseudomonadati</taxon>
        <taxon>Planctomycetota</taxon>
        <taxon>Planctomycetia</taxon>
        <taxon>Pirellulales</taxon>
        <taxon>Lacipirellulaceae</taxon>
        <taxon>Posidoniimonas</taxon>
    </lineage>
</organism>
<evidence type="ECO:0000313" key="9">
    <source>
        <dbReference type="Proteomes" id="UP000316714"/>
    </source>
</evidence>
<dbReference type="SUPFAM" id="SSF88946">
    <property type="entry name" value="Sigma2 domain of RNA polymerase sigma factors"/>
    <property type="match status" value="1"/>
</dbReference>
<dbReference type="EMBL" id="SIHJ01000001">
    <property type="protein sequence ID" value="TWT35457.1"/>
    <property type="molecule type" value="Genomic_DNA"/>
</dbReference>
<keyword evidence="2" id="KW-0805">Transcription regulation</keyword>
<dbReference type="SUPFAM" id="SSF88659">
    <property type="entry name" value="Sigma3 and sigma4 domains of RNA polymerase sigma factors"/>
    <property type="match status" value="1"/>
</dbReference>
<dbReference type="GO" id="GO:0006352">
    <property type="term" value="P:DNA-templated transcription initiation"/>
    <property type="evidence" value="ECO:0007669"/>
    <property type="project" value="InterPro"/>
</dbReference>
<dbReference type="InterPro" id="IPR013325">
    <property type="entry name" value="RNA_pol_sigma_r2"/>
</dbReference>
<sequence>MPHRRDAALTGRGQPTAGAVLTDSQLIIAARRGDGHAWRELYTRWMPWVWRYAYSLVQDAHAAEDVTSEAMTAWVRNFDQTGVDAPQAAAWLRSVIRHKCADHHRRGARFRKAAEGVSRTLEWDAVEPPAANLERQEQREQVRQAMQSLKKRHRLLLEWKYAEGMSVRQIAERLGATEKSVEASLYRARREFRRTYDELTPSEPAAADDHLQQLSEEHRAFLREGAE</sequence>
<gene>
    <name evidence="8" type="primary">sigL_1</name>
    <name evidence="8" type="ORF">KOR34_03490</name>
</gene>
<dbReference type="InterPro" id="IPR013249">
    <property type="entry name" value="RNA_pol_sigma70_r4_t2"/>
</dbReference>
<dbReference type="CDD" id="cd06171">
    <property type="entry name" value="Sigma70_r4"/>
    <property type="match status" value="1"/>
</dbReference>
<feature type="domain" description="RNA polymerase sigma factor 70 region 4 type 2" evidence="7">
    <location>
        <begin position="139"/>
        <end position="190"/>
    </location>
</feature>
<dbReference type="NCBIfam" id="TIGR02937">
    <property type="entry name" value="sigma70-ECF"/>
    <property type="match status" value="1"/>
</dbReference>
<evidence type="ECO:0000259" key="7">
    <source>
        <dbReference type="Pfam" id="PF08281"/>
    </source>
</evidence>
<name>A0A5C5VBV8_9BACT</name>
<evidence type="ECO:0000256" key="2">
    <source>
        <dbReference type="ARBA" id="ARBA00023015"/>
    </source>
</evidence>
<accession>A0A5C5VBV8</accession>
<dbReference type="Pfam" id="PF08281">
    <property type="entry name" value="Sigma70_r4_2"/>
    <property type="match status" value="1"/>
</dbReference>
<comment type="caution">
    <text evidence="8">The sequence shown here is derived from an EMBL/GenBank/DDBJ whole genome shotgun (WGS) entry which is preliminary data.</text>
</comment>
<dbReference type="InterPro" id="IPR039425">
    <property type="entry name" value="RNA_pol_sigma-70-like"/>
</dbReference>
<dbReference type="PANTHER" id="PTHR43133:SF51">
    <property type="entry name" value="RNA POLYMERASE SIGMA FACTOR"/>
    <property type="match status" value="1"/>
</dbReference>
<dbReference type="PANTHER" id="PTHR43133">
    <property type="entry name" value="RNA POLYMERASE ECF-TYPE SIGMA FACTO"/>
    <property type="match status" value="1"/>
</dbReference>
<evidence type="ECO:0000259" key="6">
    <source>
        <dbReference type="Pfam" id="PF04542"/>
    </source>
</evidence>
<feature type="compositionally biased region" description="Basic and acidic residues" evidence="5">
    <location>
        <begin position="207"/>
        <end position="227"/>
    </location>
</feature>
<dbReference type="Gene3D" id="1.10.1740.10">
    <property type="match status" value="1"/>
</dbReference>
<dbReference type="OrthoDB" id="280854at2"/>
<reference evidence="8 9" key="1">
    <citation type="submission" date="2019-02" db="EMBL/GenBank/DDBJ databases">
        <title>Deep-cultivation of Planctomycetes and their phenomic and genomic characterization uncovers novel biology.</title>
        <authorList>
            <person name="Wiegand S."/>
            <person name="Jogler M."/>
            <person name="Boedeker C."/>
            <person name="Pinto D."/>
            <person name="Vollmers J."/>
            <person name="Rivas-Marin E."/>
            <person name="Kohn T."/>
            <person name="Peeters S.H."/>
            <person name="Heuer A."/>
            <person name="Rast P."/>
            <person name="Oberbeckmann S."/>
            <person name="Bunk B."/>
            <person name="Jeske O."/>
            <person name="Meyerdierks A."/>
            <person name="Storesund J.E."/>
            <person name="Kallscheuer N."/>
            <person name="Luecker S."/>
            <person name="Lage O.M."/>
            <person name="Pohl T."/>
            <person name="Merkel B.J."/>
            <person name="Hornburger P."/>
            <person name="Mueller R.-W."/>
            <person name="Bruemmer F."/>
            <person name="Labrenz M."/>
            <person name="Spormann A.M."/>
            <person name="Op Den Camp H."/>
            <person name="Overmann J."/>
            <person name="Amann R."/>
            <person name="Jetten M.S.M."/>
            <person name="Mascher T."/>
            <person name="Medema M.H."/>
            <person name="Devos D.P."/>
            <person name="Kaster A.-K."/>
            <person name="Ovreas L."/>
            <person name="Rohde M."/>
            <person name="Galperin M.Y."/>
            <person name="Jogler C."/>
        </authorList>
    </citation>
    <scope>NUCLEOTIDE SEQUENCE [LARGE SCALE GENOMIC DNA]</scope>
    <source>
        <strain evidence="8 9">KOR34</strain>
    </source>
</reference>
<keyword evidence="3" id="KW-0731">Sigma factor</keyword>
<feature type="region of interest" description="Disordered" evidence="5">
    <location>
        <begin position="199"/>
        <end position="227"/>
    </location>
</feature>
<dbReference type="InterPro" id="IPR036388">
    <property type="entry name" value="WH-like_DNA-bd_sf"/>
</dbReference>
<keyword evidence="4" id="KW-0804">Transcription</keyword>
<dbReference type="AlphaFoldDB" id="A0A5C5VBV8"/>
<keyword evidence="9" id="KW-1185">Reference proteome</keyword>
<dbReference type="InterPro" id="IPR013324">
    <property type="entry name" value="RNA_pol_sigma_r3/r4-like"/>
</dbReference>
<protein>
    <submittedName>
        <fullName evidence="8">ECF RNA polymerase sigma factor SigL</fullName>
    </submittedName>
</protein>
<dbReference type="InterPro" id="IPR007627">
    <property type="entry name" value="RNA_pol_sigma70_r2"/>
</dbReference>
<dbReference type="InterPro" id="IPR014284">
    <property type="entry name" value="RNA_pol_sigma-70_dom"/>
</dbReference>
<evidence type="ECO:0000256" key="3">
    <source>
        <dbReference type="ARBA" id="ARBA00023082"/>
    </source>
</evidence>
<evidence type="ECO:0000256" key="1">
    <source>
        <dbReference type="ARBA" id="ARBA00010641"/>
    </source>
</evidence>
<evidence type="ECO:0000313" key="8">
    <source>
        <dbReference type="EMBL" id="TWT35457.1"/>
    </source>
</evidence>
<evidence type="ECO:0000256" key="4">
    <source>
        <dbReference type="ARBA" id="ARBA00023163"/>
    </source>
</evidence>
<dbReference type="Proteomes" id="UP000316714">
    <property type="component" value="Unassembled WGS sequence"/>
</dbReference>